<evidence type="ECO:0000313" key="1">
    <source>
        <dbReference type="EMBL" id="CAL8120689.1"/>
    </source>
</evidence>
<proteinExistence type="predicted"/>
<keyword evidence="2" id="KW-1185">Reference proteome</keyword>
<accession>A0ABP1R7H8</accession>
<protein>
    <recommendedName>
        <fullName evidence="3">F-box domain-containing protein</fullName>
    </recommendedName>
</protein>
<dbReference type="Proteomes" id="UP001642540">
    <property type="component" value="Unassembled WGS sequence"/>
</dbReference>
<sequence length="256" mass="29634">MEIQVNPIKVEMETPHILRLFPEIWTNILQHLNPTEFHSLINSSPILRAQLAQKEYDLQGVTTRLFPLVLEILLNQPISSLDLRTWLNLRQVTKGAKHQVDKLLSDESGPDGYWNSVTTRYFEWSKFGGDERQNFRKICKRVREDTRTDFSNSKFFKLVINPNPSIWGGGAGRDFDRHNEIETKDHPFLAKYFNIDCVQVTHSRFPPGVNVIESLVGFMSQHGQNVTHMRCSNSHEIGIVFKLLPHLPNLKVLKLH</sequence>
<gene>
    <name evidence="1" type="ORF">ODALV1_LOCUS19055</name>
</gene>
<dbReference type="EMBL" id="CAXLJM020000064">
    <property type="protein sequence ID" value="CAL8120689.1"/>
    <property type="molecule type" value="Genomic_DNA"/>
</dbReference>
<evidence type="ECO:0008006" key="3">
    <source>
        <dbReference type="Google" id="ProtNLM"/>
    </source>
</evidence>
<organism evidence="1 2">
    <name type="scientific">Orchesella dallaii</name>
    <dbReference type="NCBI Taxonomy" id="48710"/>
    <lineage>
        <taxon>Eukaryota</taxon>
        <taxon>Metazoa</taxon>
        <taxon>Ecdysozoa</taxon>
        <taxon>Arthropoda</taxon>
        <taxon>Hexapoda</taxon>
        <taxon>Collembola</taxon>
        <taxon>Entomobryomorpha</taxon>
        <taxon>Entomobryoidea</taxon>
        <taxon>Orchesellidae</taxon>
        <taxon>Orchesellinae</taxon>
        <taxon>Orchesella</taxon>
    </lineage>
</organism>
<evidence type="ECO:0000313" key="2">
    <source>
        <dbReference type="Proteomes" id="UP001642540"/>
    </source>
</evidence>
<reference evidence="1 2" key="1">
    <citation type="submission" date="2024-08" db="EMBL/GenBank/DDBJ databases">
        <authorList>
            <person name="Cucini C."/>
            <person name="Frati F."/>
        </authorList>
    </citation>
    <scope>NUCLEOTIDE SEQUENCE [LARGE SCALE GENOMIC DNA]</scope>
</reference>
<name>A0ABP1R7H8_9HEXA</name>
<comment type="caution">
    <text evidence="1">The sequence shown here is derived from an EMBL/GenBank/DDBJ whole genome shotgun (WGS) entry which is preliminary data.</text>
</comment>